<accession>A0ABR6XVV1</accession>
<evidence type="ECO:0000259" key="2">
    <source>
        <dbReference type="PROSITE" id="PS50887"/>
    </source>
</evidence>
<dbReference type="PANTHER" id="PTHR33121:SF70">
    <property type="entry name" value="SIGNALING PROTEIN YKOW"/>
    <property type="match status" value="1"/>
</dbReference>
<dbReference type="PROSITE" id="PS50887">
    <property type="entry name" value="GGDEF"/>
    <property type="match status" value="1"/>
</dbReference>
<dbReference type="InterPro" id="IPR000160">
    <property type="entry name" value="GGDEF_dom"/>
</dbReference>
<keyword evidence="4" id="KW-1185">Reference proteome</keyword>
<dbReference type="Pfam" id="PF00563">
    <property type="entry name" value="EAL"/>
    <property type="match status" value="1"/>
</dbReference>
<dbReference type="InterPro" id="IPR050706">
    <property type="entry name" value="Cyclic-di-GMP_PDE-like"/>
</dbReference>
<dbReference type="Pfam" id="PF00990">
    <property type="entry name" value="GGDEF"/>
    <property type="match status" value="1"/>
</dbReference>
<comment type="caution">
    <text evidence="3">The sequence shown here is derived from an EMBL/GenBank/DDBJ whole genome shotgun (WGS) entry which is preliminary data.</text>
</comment>
<protein>
    <submittedName>
        <fullName evidence="3">EAL domain-containing protein</fullName>
    </submittedName>
</protein>
<dbReference type="EMBL" id="JACOFU010000010">
    <property type="protein sequence ID" value="MBC3833498.1"/>
    <property type="molecule type" value="Genomic_DNA"/>
</dbReference>
<dbReference type="InterPro" id="IPR001633">
    <property type="entry name" value="EAL_dom"/>
</dbReference>
<dbReference type="SUPFAM" id="SSF141868">
    <property type="entry name" value="EAL domain-like"/>
    <property type="match status" value="1"/>
</dbReference>
<dbReference type="InterPro" id="IPR043128">
    <property type="entry name" value="Rev_trsase/Diguanyl_cyclase"/>
</dbReference>
<proteinExistence type="predicted"/>
<evidence type="ECO:0000259" key="1">
    <source>
        <dbReference type="PROSITE" id="PS50883"/>
    </source>
</evidence>
<feature type="domain" description="GGDEF" evidence="2">
    <location>
        <begin position="31"/>
        <end position="165"/>
    </location>
</feature>
<feature type="domain" description="EAL" evidence="1">
    <location>
        <begin position="171"/>
        <end position="424"/>
    </location>
</feature>
<gene>
    <name evidence="3" type="ORF">H8K33_18480</name>
</gene>
<dbReference type="Proteomes" id="UP000643610">
    <property type="component" value="Unassembled WGS sequence"/>
</dbReference>
<organism evidence="3 4">
    <name type="scientific">Undibacterium amnicola</name>
    <dbReference type="NCBI Taxonomy" id="1834038"/>
    <lineage>
        <taxon>Bacteria</taxon>
        <taxon>Pseudomonadati</taxon>
        <taxon>Pseudomonadota</taxon>
        <taxon>Betaproteobacteria</taxon>
        <taxon>Burkholderiales</taxon>
        <taxon>Oxalobacteraceae</taxon>
        <taxon>Undibacterium</taxon>
    </lineage>
</organism>
<dbReference type="Gene3D" id="3.20.20.450">
    <property type="entry name" value="EAL domain"/>
    <property type="match status" value="1"/>
</dbReference>
<dbReference type="SMART" id="SM00052">
    <property type="entry name" value="EAL"/>
    <property type="match status" value="1"/>
</dbReference>
<dbReference type="SUPFAM" id="SSF55073">
    <property type="entry name" value="Nucleotide cyclase"/>
    <property type="match status" value="1"/>
</dbReference>
<evidence type="ECO:0000313" key="4">
    <source>
        <dbReference type="Proteomes" id="UP000643610"/>
    </source>
</evidence>
<dbReference type="RefSeq" id="WP_186892542.1">
    <property type="nucleotide sequence ID" value="NZ_JACOFU010000010.1"/>
</dbReference>
<dbReference type="PANTHER" id="PTHR33121">
    <property type="entry name" value="CYCLIC DI-GMP PHOSPHODIESTERASE PDEF"/>
    <property type="match status" value="1"/>
</dbReference>
<reference evidence="3 4" key="1">
    <citation type="submission" date="2020-08" db="EMBL/GenBank/DDBJ databases">
        <title>Novel species isolated from subtropical streams in China.</title>
        <authorList>
            <person name="Lu H."/>
        </authorList>
    </citation>
    <scope>NUCLEOTIDE SEQUENCE [LARGE SCALE GENOMIC DNA]</scope>
    <source>
        <strain evidence="3 4">KCTC 52442</strain>
    </source>
</reference>
<dbReference type="InterPro" id="IPR029787">
    <property type="entry name" value="Nucleotide_cyclase"/>
</dbReference>
<dbReference type="Gene3D" id="3.30.70.270">
    <property type="match status" value="1"/>
</dbReference>
<name>A0ABR6XVV1_9BURK</name>
<dbReference type="CDD" id="cd01948">
    <property type="entry name" value="EAL"/>
    <property type="match status" value="1"/>
</dbReference>
<sequence>MTLRQKHALIDHLDEFMSMLDTEIQNLDEHHMVAVLVLSLQRSDRLQALLSPQYAQIVQEHFYDHLNPSLRVKDRFVFATENECWFILPHLSSEALAVLAGHRLLNALSAPLKIESQTIFFHPSIGIACAPLHAQSAVEVLRVADLALKNAQSNNLRIELASAKRDQRHSPDDLPRAIKQVLDENALEVRYQPKVDLRSKSIKSVEALVRWPTEHAQSVTTNLLIDTAEQFGLIEQLTIQVFNKVLQEAADWEKQGLHVVVWINLSARLLALEQLPKVLERLLQVWNLPASAIGLEVTESAFIHDIEHTTALLFELKNLGFRLSIDDFGTGYSSLAYLRRFPIDELKIDRVFVQGMFSSQQDKQIVQSIIGLAHNFGLSVVAEGVEHESTLNALRLMGCDEIQGFYFAQAMPGKDLISWCEEFHRHSMERL</sequence>
<dbReference type="PROSITE" id="PS50883">
    <property type="entry name" value="EAL"/>
    <property type="match status" value="1"/>
</dbReference>
<dbReference type="InterPro" id="IPR035919">
    <property type="entry name" value="EAL_sf"/>
</dbReference>
<evidence type="ECO:0000313" key="3">
    <source>
        <dbReference type="EMBL" id="MBC3833498.1"/>
    </source>
</evidence>